<accession>A0A366K9U8</accession>
<evidence type="ECO:0000313" key="2">
    <source>
        <dbReference type="Proteomes" id="UP000252530"/>
    </source>
</evidence>
<dbReference type="Proteomes" id="UP000252530">
    <property type="component" value="Unassembled WGS sequence"/>
</dbReference>
<sequence>MRIGQVIGHGDLWVEGDLLCGSFNFIGHVHVTGHIVCDTSFQHTGSLDCRSLEAGELLDLHESTISVVAMYSPLITIHGFQSPLLNRLGTEHERLDTPVGSISCRELKAGDLQCASVEADDVELTGSCRVEKVTYGKDIRYNRGSVIGSIRKDDGERQARTA</sequence>
<dbReference type="AlphaFoldDB" id="A0A366K9U8"/>
<gene>
    <name evidence="1" type="ORF">CRD60_02740</name>
</gene>
<organism evidence="1 2">
    <name type="scientific">Bifidobacterium aemilianum</name>
    <dbReference type="NCBI Taxonomy" id="2493120"/>
    <lineage>
        <taxon>Bacteria</taxon>
        <taxon>Bacillati</taxon>
        <taxon>Actinomycetota</taxon>
        <taxon>Actinomycetes</taxon>
        <taxon>Bifidobacteriales</taxon>
        <taxon>Bifidobacteriaceae</taxon>
        <taxon>Bifidobacterium</taxon>
    </lineage>
</organism>
<comment type="caution">
    <text evidence="1">The sequence shown here is derived from an EMBL/GenBank/DDBJ whole genome shotgun (WGS) entry which is preliminary data.</text>
</comment>
<keyword evidence="2" id="KW-1185">Reference proteome</keyword>
<protein>
    <recommendedName>
        <fullName evidence="3">Polymer-forming cytoskeletal protein</fullName>
    </recommendedName>
</protein>
<reference evidence="1 2" key="1">
    <citation type="submission" date="2017-10" db="EMBL/GenBank/DDBJ databases">
        <title>Bifidobacterium xylocopum sp. nov. and Bifidobacterium aemilianum sp. nov., from the carpenter bee (Xylocopa violacea) digestive tract.</title>
        <authorList>
            <person name="Alberoni D."/>
            <person name="Baffoni L."/>
            <person name="Di Gioia D."/>
            <person name="Gaggia F."/>
            <person name="Biavati B."/>
        </authorList>
    </citation>
    <scope>NUCLEOTIDE SEQUENCE [LARGE SCALE GENOMIC DNA]</scope>
    <source>
        <strain evidence="1 2">XV10</strain>
    </source>
</reference>
<proteinExistence type="predicted"/>
<evidence type="ECO:0000313" key="1">
    <source>
        <dbReference type="EMBL" id="RBP98097.1"/>
    </source>
</evidence>
<dbReference type="EMBL" id="PDCG01000002">
    <property type="protein sequence ID" value="RBP98097.1"/>
    <property type="molecule type" value="Genomic_DNA"/>
</dbReference>
<name>A0A366K9U8_9BIFI</name>
<evidence type="ECO:0008006" key="3">
    <source>
        <dbReference type="Google" id="ProtNLM"/>
    </source>
</evidence>
<dbReference type="RefSeq" id="WP_113859781.1">
    <property type="nucleotide sequence ID" value="NZ_PDCG01000002.1"/>
</dbReference>